<keyword evidence="1 2" id="KW-0238">DNA-binding</keyword>
<evidence type="ECO:0000256" key="1">
    <source>
        <dbReference type="ARBA" id="ARBA00023125"/>
    </source>
</evidence>
<dbReference type="InterPro" id="IPR036271">
    <property type="entry name" value="Tet_transcr_reg_TetR-rel_C_sf"/>
</dbReference>
<evidence type="ECO:0000313" key="4">
    <source>
        <dbReference type="EMBL" id="KRK80810.1"/>
    </source>
</evidence>
<evidence type="ECO:0000256" key="2">
    <source>
        <dbReference type="PROSITE-ProRule" id="PRU00335"/>
    </source>
</evidence>
<dbReference type="eggNOG" id="COG1309">
    <property type="taxonomic scope" value="Bacteria"/>
</dbReference>
<proteinExistence type="predicted"/>
<dbReference type="Gene3D" id="1.10.357.10">
    <property type="entry name" value="Tetracycline Repressor, domain 2"/>
    <property type="match status" value="1"/>
</dbReference>
<dbReference type="GO" id="GO:0003677">
    <property type="term" value="F:DNA binding"/>
    <property type="evidence" value="ECO:0007669"/>
    <property type="project" value="UniProtKB-UniRule"/>
</dbReference>
<dbReference type="PRINTS" id="PR00455">
    <property type="entry name" value="HTHTETR"/>
</dbReference>
<dbReference type="InterPro" id="IPR009057">
    <property type="entry name" value="Homeodomain-like_sf"/>
</dbReference>
<dbReference type="InterPro" id="IPR050624">
    <property type="entry name" value="HTH-type_Tx_Regulator"/>
</dbReference>
<dbReference type="InterPro" id="IPR023772">
    <property type="entry name" value="DNA-bd_HTH_TetR-type_CS"/>
</dbReference>
<dbReference type="Pfam" id="PF00440">
    <property type="entry name" value="TetR_N"/>
    <property type="match status" value="1"/>
</dbReference>
<dbReference type="OrthoDB" id="9780824at2"/>
<dbReference type="RefSeq" id="WP_025024909.1">
    <property type="nucleotide sequence ID" value="NZ_AZDZ01000002.1"/>
</dbReference>
<comment type="caution">
    <text evidence="4">The sequence shown here is derived from an EMBL/GenBank/DDBJ whole genome shotgun (WGS) entry which is preliminary data.</text>
</comment>
<evidence type="ECO:0000313" key="5">
    <source>
        <dbReference type="Proteomes" id="UP000051248"/>
    </source>
</evidence>
<dbReference type="InterPro" id="IPR001647">
    <property type="entry name" value="HTH_TetR"/>
</dbReference>
<dbReference type="SUPFAM" id="SSF48498">
    <property type="entry name" value="Tetracyclin repressor-like, C-terminal domain"/>
    <property type="match status" value="1"/>
</dbReference>
<accession>A0A0R1KLF1</accession>
<reference evidence="4 5" key="1">
    <citation type="journal article" date="2015" name="Genome Announc.">
        <title>Expanding the biotechnology potential of lactobacilli through comparative genomics of 213 strains and associated genera.</title>
        <authorList>
            <person name="Sun Z."/>
            <person name="Harris H.M."/>
            <person name="McCann A."/>
            <person name="Guo C."/>
            <person name="Argimon S."/>
            <person name="Zhang W."/>
            <person name="Yang X."/>
            <person name="Jeffery I.B."/>
            <person name="Cooney J.C."/>
            <person name="Kagawa T.F."/>
            <person name="Liu W."/>
            <person name="Song Y."/>
            <person name="Salvetti E."/>
            <person name="Wrobel A."/>
            <person name="Rasinkangas P."/>
            <person name="Parkhill J."/>
            <person name="Rea M.C."/>
            <person name="O'Sullivan O."/>
            <person name="Ritari J."/>
            <person name="Douillard F.P."/>
            <person name="Paul Ross R."/>
            <person name="Yang R."/>
            <person name="Briner A.E."/>
            <person name="Felis G.E."/>
            <person name="de Vos W.M."/>
            <person name="Barrangou R."/>
            <person name="Klaenhammer T.R."/>
            <person name="Caufield P.W."/>
            <person name="Cui Y."/>
            <person name="Zhang H."/>
            <person name="O'Toole P.W."/>
        </authorList>
    </citation>
    <scope>NUCLEOTIDE SEQUENCE [LARGE SCALE GENOMIC DNA]</scope>
    <source>
        <strain evidence="4 5">DSM 19682</strain>
    </source>
</reference>
<dbReference type="SUPFAM" id="SSF46689">
    <property type="entry name" value="Homeodomain-like"/>
    <property type="match status" value="1"/>
</dbReference>
<feature type="domain" description="HTH tetR-type" evidence="3">
    <location>
        <begin position="18"/>
        <end position="78"/>
    </location>
</feature>
<organism evidence="4 5">
    <name type="scientific">Companilactobacillus nodensis DSM 19682 = JCM 14932 = NBRC 107160</name>
    <dbReference type="NCBI Taxonomy" id="1423775"/>
    <lineage>
        <taxon>Bacteria</taxon>
        <taxon>Bacillati</taxon>
        <taxon>Bacillota</taxon>
        <taxon>Bacilli</taxon>
        <taxon>Lactobacillales</taxon>
        <taxon>Lactobacillaceae</taxon>
        <taxon>Companilactobacillus</taxon>
    </lineage>
</organism>
<keyword evidence="5" id="KW-1185">Reference proteome</keyword>
<gene>
    <name evidence="4" type="ORF">FD03_GL000944</name>
</gene>
<dbReference type="PANTHER" id="PTHR43479:SF11">
    <property type="entry name" value="ACREF_ENVCD OPERON REPRESSOR-RELATED"/>
    <property type="match status" value="1"/>
</dbReference>
<protein>
    <submittedName>
        <fullName evidence="4">Transcriptional regulator, TetR family</fullName>
    </submittedName>
</protein>
<dbReference type="EMBL" id="AZDZ01000002">
    <property type="protein sequence ID" value="KRK80810.1"/>
    <property type="molecule type" value="Genomic_DNA"/>
</dbReference>
<dbReference type="AlphaFoldDB" id="A0A0R1KLF1"/>
<dbReference type="STRING" id="1423775.FD03_GL000944"/>
<sequence>MKSLIDIYKKSPETSGLTDKQLKIFQAAITLFAKKGYKDTSTKEIAHEAGVSEGSLFKRFNNKEELLLSILKPLSRVILPEVMTEFSEVALKTEYPTLQDFINVILRNRLEFFVENIDVIRIFVDEFIYDENIRQDMIAEIPYDYMKNINDSFDHLKNNGLLVDWTNVEIFRFIFSTIFGYLAQHYFLFKSPNWDENEEVGHLVTFLVNGLTPSGSNN</sequence>
<feature type="DNA-binding region" description="H-T-H motif" evidence="2">
    <location>
        <begin position="41"/>
        <end position="60"/>
    </location>
</feature>
<dbReference type="PATRIC" id="fig|1423775.4.peg.971"/>
<dbReference type="PROSITE" id="PS50977">
    <property type="entry name" value="HTH_TETR_2"/>
    <property type="match status" value="1"/>
</dbReference>
<dbReference type="PROSITE" id="PS01081">
    <property type="entry name" value="HTH_TETR_1"/>
    <property type="match status" value="1"/>
</dbReference>
<dbReference type="Proteomes" id="UP000051248">
    <property type="component" value="Unassembled WGS sequence"/>
</dbReference>
<evidence type="ECO:0000259" key="3">
    <source>
        <dbReference type="PROSITE" id="PS50977"/>
    </source>
</evidence>
<name>A0A0R1KLF1_9LACO</name>
<dbReference type="PANTHER" id="PTHR43479">
    <property type="entry name" value="ACREF/ENVCD OPERON REPRESSOR-RELATED"/>
    <property type="match status" value="1"/>
</dbReference>